<evidence type="ECO:0000256" key="2">
    <source>
        <dbReference type="ARBA" id="ARBA00022730"/>
    </source>
</evidence>
<dbReference type="GO" id="GO:0022625">
    <property type="term" value="C:cytosolic large ribosomal subunit"/>
    <property type="evidence" value="ECO:0007669"/>
    <property type="project" value="TreeGrafter"/>
</dbReference>
<dbReference type="SUPFAM" id="SSF53137">
    <property type="entry name" value="Translational machinery components"/>
    <property type="match status" value="1"/>
</dbReference>
<comment type="function">
    <text evidence="7">This is one of the proteins that bind and probably mediate the attachment of the 5S RNA into the large ribosomal subunit, where it forms part of the central protuberance.</text>
</comment>
<name>A0A368C9B1_9GAMM</name>
<dbReference type="Proteomes" id="UP000252915">
    <property type="component" value="Unassembled WGS sequence"/>
</dbReference>
<dbReference type="InterPro" id="IPR004389">
    <property type="entry name" value="Ribosomal_uL18_bac-type"/>
</dbReference>
<evidence type="ECO:0000256" key="3">
    <source>
        <dbReference type="ARBA" id="ARBA00022884"/>
    </source>
</evidence>
<dbReference type="PANTHER" id="PTHR12899">
    <property type="entry name" value="39S RIBOSOMAL PROTEIN L18, MITOCHONDRIAL"/>
    <property type="match status" value="1"/>
</dbReference>
<dbReference type="Gene3D" id="3.30.420.100">
    <property type="match status" value="1"/>
</dbReference>
<dbReference type="PANTHER" id="PTHR12899:SF3">
    <property type="entry name" value="LARGE RIBOSOMAL SUBUNIT PROTEIN UL18M"/>
    <property type="match status" value="1"/>
</dbReference>
<keyword evidence="2 7" id="KW-0699">rRNA-binding</keyword>
<dbReference type="Pfam" id="PF00861">
    <property type="entry name" value="Ribosomal_L18p"/>
    <property type="match status" value="1"/>
</dbReference>
<reference evidence="8 9" key="1">
    <citation type="journal article" date="2018" name="Microbiome">
        <title>Fine metagenomic profile of the Mediterranean stratified and mixed water columns revealed by assembly and recruitment.</title>
        <authorList>
            <person name="Haro-Moreno J.M."/>
            <person name="Lopez-Perez M."/>
            <person name="De La Torre J.R."/>
            <person name="Picazo A."/>
            <person name="Camacho A."/>
            <person name="Rodriguez-Valera F."/>
        </authorList>
    </citation>
    <scope>NUCLEOTIDE SEQUENCE [LARGE SCALE GENOMIC DNA]</scope>
    <source>
        <strain evidence="8">MED-G78</strain>
    </source>
</reference>
<comment type="caution">
    <text evidence="8">The sequence shown here is derived from an EMBL/GenBank/DDBJ whole genome shotgun (WGS) entry which is preliminary data.</text>
</comment>
<evidence type="ECO:0000256" key="6">
    <source>
        <dbReference type="ARBA" id="ARBA00035197"/>
    </source>
</evidence>
<evidence type="ECO:0000313" key="8">
    <source>
        <dbReference type="EMBL" id="RCL45687.1"/>
    </source>
</evidence>
<evidence type="ECO:0000256" key="1">
    <source>
        <dbReference type="ARBA" id="ARBA00007116"/>
    </source>
</evidence>
<dbReference type="HAMAP" id="MF_01337_B">
    <property type="entry name" value="Ribosomal_uL18_B"/>
    <property type="match status" value="1"/>
</dbReference>
<dbReference type="InterPro" id="IPR005484">
    <property type="entry name" value="Ribosomal_uL18_bac/plant/anim"/>
</dbReference>
<dbReference type="FunFam" id="3.30.420.100:FF:000001">
    <property type="entry name" value="50S ribosomal protein L18"/>
    <property type="match status" value="1"/>
</dbReference>
<sequence>MSEKNISRLRRAKRTRMKIREQATPRLSVYRSSKNFYAQLFDNLGSNIITSASTVEKDAKSKNNNMDSAKDLGKKIAERALENGIKKVVFDRSGYKYHGRIKAFADSAREAGLEF</sequence>
<proteinExistence type="inferred from homology"/>
<dbReference type="InterPro" id="IPR057268">
    <property type="entry name" value="Ribosomal_L18"/>
</dbReference>
<comment type="similarity">
    <text evidence="1 7">Belongs to the universal ribosomal protein uL18 family.</text>
</comment>
<dbReference type="GO" id="GO:0008097">
    <property type="term" value="F:5S rRNA binding"/>
    <property type="evidence" value="ECO:0007669"/>
    <property type="project" value="TreeGrafter"/>
</dbReference>
<dbReference type="NCBIfam" id="TIGR00060">
    <property type="entry name" value="L18_bact"/>
    <property type="match status" value="1"/>
</dbReference>
<evidence type="ECO:0000256" key="4">
    <source>
        <dbReference type="ARBA" id="ARBA00022980"/>
    </source>
</evidence>
<keyword evidence="4 7" id="KW-0689">Ribosomal protein</keyword>
<gene>
    <name evidence="7" type="primary">rplR</name>
    <name evidence="8" type="ORF">DBW92_00290</name>
</gene>
<dbReference type="EMBL" id="QOPI01000001">
    <property type="protein sequence ID" value="RCL45687.1"/>
    <property type="molecule type" value="Genomic_DNA"/>
</dbReference>
<dbReference type="GO" id="GO:0003735">
    <property type="term" value="F:structural constituent of ribosome"/>
    <property type="evidence" value="ECO:0007669"/>
    <property type="project" value="InterPro"/>
</dbReference>
<accession>A0A368C9B1</accession>
<keyword evidence="3 7" id="KW-0694">RNA-binding</keyword>
<dbReference type="AlphaFoldDB" id="A0A368C9B1"/>
<evidence type="ECO:0000256" key="7">
    <source>
        <dbReference type="HAMAP-Rule" id="MF_01337"/>
    </source>
</evidence>
<organism evidence="8 9">
    <name type="scientific">SAR86 cluster bacterium</name>
    <dbReference type="NCBI Taxonomy" id="2030880"/>
    <lineage>
        <taxon>Bacteria</taxon>
        <taxon>Pseudomonadati</taxon>
        <taxon>Pseudomonadota</taxon>
        <taxon>Gammaproteobacteria</taxon>
        <taxon>SAR86 cluster</taxon>
    </lineage>
</organism>
<protein>
    <recommendedName>
        <fullName evidence="6 7">Large ribosomal subunit protein uL18</fullName>
    </recommendedName>
</protein>
<dbReference type="CDD" id="cd00432">
    <property type="entry name" value="Ribosomal_L18_L5e"/>
    <property type="match status" value="1"/>
</dbReference>
<comment type="subunit">
    <text evidence="7">Part of the 50S ribosomal subunit; part of the 5S rRNA/L5/L18/L25 subcomplex. Contacts the 5S and 23S rRNAs.</text>
</comment>
<evidence type="ECO:0000313" key="9">
    <source>
        <dbReference type="Proteomes" id="UP000252915"/>
    </source>
</evidence>
<evidence type="ECO:0000256" key="5">
    <source>
        <dbReference type="ARBA" id="ARBA00023274"/>
    </source>
</evidence>
<keyword evidence="5 7" id="KW-0687">Ribonucleoprotein</keyword>
<dbReference type="GO" id="GO:0006412">
    <property type="term" value="P:translation"/>
    <property type="evidence" value="ECO:0007669"/>
    <property type="project" value="UniProtKB-UniRule"/>
</dbReference>